<feature type="transmembrane region" description="Helical" evidence="9">
    <location>
        <begin position="252"/>
        <end position="276"/>
    </location>
</feature>
<dbReference type="PROSITE" id="PS50262">
    <property type="entry name" value="G_PROTEIN_RECEP_F1_2"/>
    <property type="match status" value="1"/>
</dbReference>
<dbReference type="Gene3D" id="1.20.1070.10">
    <property type="entry name" value="Rhodopsin 7-helix transmembrane proteins"/>
    <property type="match status" value="1"/>
</dbReference>
<sequence>MLAMDSTPLNATLPAFNRSLVFQCGEMMEGIMTWAFFSVLVLLLGSLASVCVLWDLVDKHYRGRQPMTSNSWFTLNVTLMDVVFLAFLLPEVLNVLLWQSEEYQRFAYLVYSLNYSGRPLFAACVCLDCYMAVLHPLRYRSQSLRTRALITAGVWLATLAHGSAILAEPGLLTEPLMSWPFFCSLVVILYCDGRLLWALGRPGTSRGGEPHPQKKRALRIVAVSLVIALGNYLFTLLATTLGRLLVPDERRYVCLVVFLATIPVELTTVLMPGLYLRGTGRLCCLPPTCCNHQL</sequence>
<keyword evidence="4" id="KW-0297">G-protein coupled receptor</keyword>
<dbReference type="AlphaFoldDB" id="A0A9Q0IRY0"/>
<feature type="transmembrane region" description="Helical" evidence="9">
    <location>
        <begin position="31"/>
        <end position="57"/>
    </location>
</feature>
<evidence type="ECO:0000256" key="9">
    <source>
        <dbReference type="SAM" id="Phobius"/>
    </source>
</evidence>
<dbReference type="InterPro" id="IPR017452">
    <property type="entry name" value="GPCR_Rhodpsn_7TM"/>
</dbReference>
<accession>A0A9Q0IRY0</accession>
<dbReference type="GO" id="GO:0005886">
    <property type="term" value="C:plasma membrane"/>
    <property type="evidence" value="ECO:0007669"/>
    <property type="project" value="TreeGrafter"/>
</dbReference>
<keyword evidence="8" id="KW-0807">Transducer</keyword>
<protein>
    <recommendedName>
        <fullName evidence="10">G-protein coupled receptors family 1 profile domain-containing protein</fullName>
    </recommendedName>
</protein>
<dbReference type="GO" id="GO:0004930">
    <property type="term" value="F:G protein-coupled receptor activity"/>
    <property type="evidence" value="ECO:0007669"/>
    <property type="project" value="UniProtKB-KW"/>
</dbReference>
<name>A0A9Q0IRY0_9TELE</name>
<evidence type="ECO:0000313" key="12">
    <source>
        <dbReference type="Proteomes" id="UP001148018"/>
    </source>
</evidence>
<keyword evidence="2 9" id="KW-0812">Transmembrane</keyword>
<proteinExistence type="predicted"/>
<evidence type="ECO:0000256" key="8">
    <source>
        <dbReference type="ARBA" id="ARBA00023224"/>
    </source>
</evidence>
<dbReference type="PANTHER" id="PTHR24232:SF107">
    <property type="entry name" value="HYDROXYCARBOXYLIC ACID RECEPTOR 2-LIKE"/>
    <property type="match status" value="1"/>
</dbReference>
<keyword evidence="5 9" id="KW-0472">Membrane</keyword>
<keyword evidence="6" id="KW-0675">Receptor</keyword>
<gene>
    <name evidence="11" type="ORF">NHX12_025100</name>
</gene>
<comment type="caution">
    <text evidence="11">The sequence shown here is derived from an EMBL/GenBank/DDBJ whole genome shotgun (WGS) entry which is preliminary data.</text>
</comment>
<feature type="transmembrane region" description="Helical" evidence="9">
    <location>
        <begin position="78"/>
        <end position="99"/>
    </location>
</feature>
<evidence type="ECO:0000259" key="10">
    <source>
        <dbReference type="PROSITE" id="PS50262"/>
    </source>
</evidence>
<dbReference type="GO" id="GO:0035025">
    <property type="term" value="P:positive regulation of Rho protein signal transduction"/>
    <property type="evidence" value="ECO:0007669"/>
    <property type="project" value="TreeGrafter"/>
</dbReference>
<evidence type="ECO:0000256" key="7">
    <source>
        <dbReference type="ARBA" id="ARBA00023180"/>
    </source>
</evidence>
<dbReference type="EMBL" id="JANIIK010000040">
    <property type="protein sequence ID" value="KAJ3608050.1"/>
    <property type="molecule type" value="Genomic_DNA"/>
</dbReference>
<evidence type="ECO:0000256" key="6">
    <source>
        <dbReference type="ARBA" id="ARBA00023170"/>
    </source>
</evidence>
<feature type="transmembrane region" description="Helical" evidence="9">
    <location>
        <begin position="179"/>
        <end position="199"/>
    </location>
</feature>
<keyword evidence="12" id="KW-1185">Reference proteome</keyword>
<evidence type="ECO:0000256" key="5">
    <source>
        <dbReference type="ARBA" id="ARBA00023136"/>
    </source>
</evidence>
<keyword evidence="7" id="KW-0325">Glycoprotein</keyword>
<dbReference type="SUPFAM" id="SSF81321">
    <property type="entry name" value="Family A G protein-coupled receptor-like"/>
    <property type="match status" value="1"/>
</dbReference>
<reference evidence="11" key="1">
    <citation type="submission" date="2022-07" db="EMBL/GenBank/DDBJ databases">
        <title>Chromosome-level genome of Muraenolepis orangiensis.</title>
        <authorList>
            <person name="Kim J."/>
        </authorList>
    </citation>
    <scope>NUCLEOTIDE SEQUENCE</scope>
    <source>
        <strain evidence="11">KU_S4_2022</strain>
        <tissue evidence="11">Muscle</tissue>
    </source>
</reference>
<comment type="subcellular location">
    <subcellularLocation>
        <location evidence="1">Membrane</location>
        <topology evidence="1">Multi-pass membrane protein</topology>
    </subcellularLocation>
</comment>
<evidence type="ECO:0000256" key="2">
    <source>
        <dbReference type="ARBA" id="ARBA00022692"/>
    </source>
</evidence>
<evidence type="ECO:0000313" key="11">
    <source>
        <dbReference type="EMBL" id="KAJ3608050.1"/>
    </source>
</evidence>
<dbReference type="Proteomes" id="UP001148018">
    <property type="component" value="Unassembled WGS sequence"/>
</dbReference>
<evidence type="ECO:0000256" key="1">
    <source>
        <dbReference type="ARBA" id="ARBA00004141"/>
    </source>
</evidence>
<feature type="transmembrane region" description="Helical" evidence="9">
    <location>
        <begin position="119"/>
        <end position="137"/>
    </location>
</feature>
<feature type="transmembrane region" description="Helical" evidence="9">
    <location>
        <begin position="149"/>
        <end position="167"/>
    </location>
</feature>
<organism evidence="11 12">
    <name type="scientific">Muraenolepis orangiensis</name>
    <name type="common">Patagonian moray cod</name>
    <dbReference type="NCBI Taxonomy" id="630683"/>
    <lineage>
        <taxon>Eukaryota</taxon>
        <taxon>Metazoa</taxon>
        <taxon>Chordata</taxon>
        <taxon>Craniata</taxon>
        <taxon>Vertebrata</taxon>
        <taxon>Euteleostomi</taxon>
        <taxon>Actinopterygii</taxon>
        <taxon>Neopterygii</taxon>
        <taxon>Teleostei</taxon>
        <taxon>Neoteleostei</taxon>
        <taxon>Acanthomorphata</taxon>
        <taxon>Zeiogadaria</taxon>
        <taxon>Gadariae</taxon>
        <taxon>Gadiformes</taxon>
        <taxon>Muraenolepidoidei</taxon>
        <taxon>Muraenolepididae</taxon>
        <taxon>Muraenolepis</taxon>
    </lineage>
</organism>
<dbReference type="PANTHER" id="PTHR24232">
    <property type="entry name" value="G-PROTEIN COUPLED RECEPTOR"/>
    <property type="match status" value="1"/>
</dbReference>
<keyword evidence="3 9" id="KW-1133">Transmembrane helix</keyword>
<evidence type="ECO:0000256" key="4">
    <source>
        <dbReference type="ARBA" id="ARBA00023040"/>
    </source>
</evidence>
<evidence type="ECO:0000256" key="3">
    <source>
        <dbReference type="ARBA" id="ARBA00022989"/>
    </source>
</evidence>
<dbReference type="GO" id="GO:0007200">
    <property type="term" value="P:phospholipase C-activating G protein-coupled receptor signaling pathway"/>
    <property type="evidence" value="ECO:0007669"/>
    <property type="project" value="TreeGrafter"/>
</dbReference>
<feature type="transmembrane region" description="Helical" evidence="9">
    <location>
        <begin position="220"/>
        <end position="246"/>
    </location>
</feature>
<dbReference type="OrthoDB" id="8747610at2759"/>
<feature type="domain" description="G-protein coupled receptors family 1 profile" evidence="10">
    <location>
        <begin position="48"/>
        <end position="159"/>
    </location>
</feature>